<proteinExistence type="predicted"/>
<organism evidence="2 3">
    <name type="scientific">Clostridium rhizosphaerae</name>
    <dbReference type="NCBI Taxonomy" id="2803861"/>
    <lineage>
        <taxon>Bacteria</taxon>
        <taxon>Bacillati</taxon>
        <taxon>Bacillota</taxon>
        <taxon>Clostridia</taxon>
        <taxon>Eubacteriales</taxon>
        <taxon>Clostridiaceae</taxon>
        <taxon>Clostridium</taxon>
    </lineage>
</organism>
<evidence type="ECO:0000313" key="2">
    <source>
        <dbReference type="EMBL" id="MBL4936459.1"/>
    </source>
</evidence>
<keyword evidence="1" id="KW-0472">Membrane</keyword>
<keyword evidence="1" id="KW-1133">Transmembrane helix</keyword>
<feature type="transmembrane region" description="Helical" evidence="1">
    <location>
        <begin position="12"/>
        <end position="34"/>
    </location>
</feature>
<keyword evidence="1" id="KW-0812">Transmembrane</keyword>
<dbReference type="RefSeq" id="WP_202749204.1">
    <property type="nucleotide sequence ID" value="NZ_JAESWC010000004.1"/>
</dbReference>
<evidence type="ECO:0000256" key="1">
    <source>
        <dbReference type="SAM" id="Phobius"/>
    </source>
</evidence>
<evidence type="ECO:0000313" key="3">
    <source>
        <dbReference type="Proteomes" id="UP000632377"/>
    </source>
</evidence>
<sequence>MKFAILKDILKCTKIALFISMGICIFFTSIYYIFYNNGSSSLLYFIKNNLYYIGCFGLLISSGFFIQKNATRPLIYQDSWTKMFSKLNLGMVIMFVSLFICLCGIIIQLSLEAAII</sequence>
<feature type="transmembrane region" description="Helical" evidence="1">
    <location>
        <begin position="87"/>
        <end position="111"/>
    </location>
</feature>
<name>A0ABS1TAS8_9CLOT</name>
<feature type="transmembrane region" description="Helical" evidence="1">
    <location>
        <begin position="49"/>
        <end position="66"/>
    </location>
</feature>
<keyword evidence="3" id="KW-1185">Reference proteome</keyword>
<reference evidence="2 3" key="1">
    <citation type="submission" date="2021-01" db="EMBL/GenBank/DDBJ databases">
        <title>Genome public.</title>
        <authorList>
            <person name="Liu C."/>
            <person name="Sun Q."/>
        </authorList>
    </citation>
    <scope>NUCLEOTIDE SEQUENCE [LARGE SCALE GENOMIC DNA]</scope>
    <source>
        <strain evidence="2 3">YIM B02515</strain>
    </source>
</reference>
<dbReference type="EMBL" id="JAESWC010000004">
    <property type="protein sequence ID" value="MBL4936459.1"/>
    <property type="molecule type" value="Genomic_DNA"/>
</dbReference>
<gene>
    <name evidence="2" type="ORF">JK636_11880</name>
</gene>
<comment type="caution">
    <text evidence="2">The sequence shown here is derived from an EMBL/GenBank/DDBJ whole genome shotgun (WGS) entry which is preliminary data.</text>
</comment>
<protein>
    <submittedName>
        <fullName evidence="2">Uncharacterized protein</fullName>
    </submittedName>
</protein>
<dbReference type="Proteomes" id="UP000632377">
    <property type="component" value="Unassembled WGS sequence"/>
</dbReference>
<accession>A0ABS1TAS8</accession>